<proteinExistence type="predicted"/>
<organism evidence="1">
    <name type="scientific">Arundo donax</name>
    <name type="common">Giant reed</name>
    <name type="synonym">Donax arundinaceus</name>
    <dbReference type="NCBI Taxonomy" id="35708"/>
    <lineage>
        <taxon>Eukaryota</taxon>
        <taxon>Viridiplantae</taxon>
        <taxon>Streptophyta</taxon>
        <taxon>Embryophyta</taxon>
        <taxon>Tracheophyta</taxon>
        <taxon>Spermatophyta</taxon>
        <taxon>Magnoliopsida</taxon>
        <taxon>Liliopsida</taxon>
        <taxon>Poales</taxon>
        <taxon>Poaceae</taxon>
        <taxon>PACMAD clade</taxon>
        <taxon>Arundinoideae</taxon>
        <taxon>Arundineae</taxon>
        <taxon>Arundo</taxon>
    </lineage>
</organism>
<reference evidence="1" key="2">
    <citation type="journal article" date="2015" name="Data Brief">
        <title>Shoot transcriptome of the giant reed, Arundo donax.</title>
        <authorList>
            <person name="Barrero R.A."/>
            <person name="Guerrero F.D."/>
            <person name="Moolhuijzen P."/>
            <person name="Goolsby J.A."/>
            <person name="Tidwell J."/>
            <person name="Bellgard S.E."/>
            <person name="Bellgard M.I."/>
        </authorList>
    </citation>
    <scope>NUCLEOTIDE SEQUENCE</scope>
    <source>
        <tissue evidence="1">Shoot tissue taken approximately 20 cm above the soil surface</tissue>
    </source>
</reference>
<protein>
    <submittedName>
        <fullName evidence="1">Uncharacterized protein</fullName>
    </submittedName>
</protein>
<accession>A0A0A9CF36</accession>
<sequence>MLGMFYFIAKTCKHVSISKNQTRIQVRLQSSESLKAKVQAPTQLPPKQIQEVCEYQCTLD</sequence>
<reference evidence="1" key="1">
    <citation type="submission" date="2014-09" db="EMBL/GenBank/DDBJ databases">
        <authorList>
            <person name="Magalhaes I.L.F."/>
            <person name="Oliveira U."/>
            <person name="Santos F.R."/>
            <person name="Vidigal T.H.D.A."/>
            <person name="Brescovit A.D."/>
            <person name="Santos A.J."/>
        </authorList>
    </citation>
    <scope>NUCLEOTIDE SEQUENCE</scope>
    <source>
        <tissue evidence="1">Shoot tissue taken approximately 20 cm above the soil surface</tissue>
    </source>
</reference>
<name>A0A0A9CF36_ARUDO</name>
<dbReference type="AlphaFoldDB" id="A0A0A9CF36"/>
<dbReference type="EMBL" id="GBRH01223719">
    <property type="protein sequence ID" value="JAD74176.1"/>
    <property type="molecule type" value="Transcribed_RNA"/>
</dbReference>
<evidence type="ECO:0000313" key="1">
    <source>
        <dbReference type="EMBL" id="JAD74176.1"/>
    </source>
</evidence>